<feature type="region of interest" description="Disordered" evidence="1">
    <location>
        <begin position="289"/>
        <end position="318"/>
    </location>
</feature>
<reference evidence="2 3" key="1">
    <citation type="submission" date="2014-11" db="EMBL/GenBank/DDBJ databases">
        <authorList>
            <person name="Zhu J."/>
            <person name="Qi W."/>
            <person name="Song R."/>
        </authorList>
    </citation>
    <scope>NUCLEOTIDE SEQUENCE [LARGE SCALE GENOMIC DNA]</scope>
</reference>
<feature type="region of interest" description="Disordered" evidence="1">
    <location>
        <begin position="344"/>
        <end position="442"/>
    </location>
</feature>
<name>A0A0G4EVX0_VITBC</name>
<gene>
    <name evidence="2" type="ORF">Vbra_13694</name>
</gene>
<organism evidence="2 3">
    <name type="scientific">Vitrella brassicaformis (strain CCMP3155)</name>
    <dbReference type="NCBI Taxonomy" id="1169540"/>
    <lineage>
        <taxon>Eukaryota</taxon>
        <taxon>Sar</taxon>
        <taxon>Alveolata</taxon>
        <taxon>Colpodellida</taxon>
        <taxon>Vitrellaceae</taxon>
        <taxon>Vitrella</taxon>
    </lineage>
</organism>
<feature type="compositionally biased region" description="Basic and acidic residues" evidence="1">
    <location>
        <begin position="533"/>
        <end position="555"/>
    </location>
</feature>
<evidence type="ECO:0000313" key="3">
    <source>
        <dbReference type="Proteomes" id="UP000041254"/>
    </source>
</evidence>
<dbReference type="EMBL" id="CDMY01000330">
    <property type="protein sequence ID" value="CEM02577.1"/>
    <property type="molecule type" value="Genomic_DNA"/>
</dbReference>
<feature type="region of interest" description="Disordered" evidence="1">
    <location>
        <begin position="80"/>
        <end position="193"/>
    </location>
</feature>
<dbReference type="Proteomes" id="UP000041254">
    <property type="component" value="Unassembled WGS sequence"/>
</dbReference>
<feature type="compositionally biased region" description="Pro residues" evidence="1">
    <location>
        <begin position="370"/>
        <end position="387"/>
    </location>
</feature>
<feature type="region of interest" description="Disordered" evidence="1">
    <location>
        <begin position="18"/>
        <end position="52"/>
    </location>
</feature>
<dbReference type="VEuPathDB" id="CryptoDB:Vbra_13694"/>
<protein>
    <submittedName>
        <fullName evidence="2">Uncharacterized protein</fullName>
    </submittedName>
</protein>
<keyword evidence="3" id="KW-1185">Reference proteome</keyword>
<feature type="region of interest" description="Disordered" evidence="1">
    <location>
        <begin position="512"/>
        <end position="593"/>
    </location>
</feature>
<dbReference type="InParanoid" id="A0A0G4EVX0"/>
<feature type="compositionally biased region" description="Low complexity" evidence="1">
    <location>
        <begin position="18"/>
        <end position="29"/>
    </location>
</feature>
<accession>A0A0G4EVX0</accession>
<feature type="compositionally biased region" description="Polar residues" evidence="1">
    <location>
        <begin position="407"/>
        <end position="418"/>
    </location>
</feature>
<evidence type="ECO:0000256" key="1">
    <source>
        <dbReference type="SAM" id="MobiDB-lite"/>
    </source>
</evidence>
<feature type="compositionally biased region" description="Basic residues" evidence="1">
    <location>
        <begin position="30"/>
        <end position="48"/>
    </location>
</feature>
<evidence type="ECO:0000313" key="2">
    <source>
        <dbReference type="EMBL" id="CEM02577.1"/>
    </source>
</evidence>
<proteinExistence type="predicted"/>
<sequence>MIQIDDDFDFDGMEVDFSATAPQTTSSAAARKKKGKSKTGKAQKKGVKRAAGASLGQFLAGRGEDLYAFDVDFTPARAFKYEGETSNTEASQRAADKRAQRTAAPAQATRERERRPQPKQRPATGPGPNYSFEHFLDEPDTDEEPSPLPPPRPQPPQSVTPPPMPIASERDASSPSRPPWSASTTLVDPMSRSRDMRMTAATPVSAGHEMFGRVGRLGDLQDILAMEVPQEDTSKTQAGAVEQRGVQAMAFSFSDKDDKKAFSESFGRIGNIADLALITEESIQEIVEAPDHPEAAPQPKGMTRSKSRISLTEPPFKLEKRLSRAPSITTSIAYSDDFELYDASRSPSNAHSRPLTPHRPPSHRQTFTTSPPPPQPQQPLPERPPTPNSVRFAEKQQRDRDKEGTTPLVSQRSDSLSRAGNRGSVEWEGGPTARQRTVGVQKRVSKTVGVQCNDLPMPHMMHEDPFSAYRSTFPHSGFPSPFLPPPYMYFPPPPAPYFMPPLFAPASSHPADRIFHLPRPPTDLVRQARKKQQGMEKARRRENAAERGRQMDAARDSGMGPGKSDDRAAAGTSDDSSEVPPPQQPRVAWESPSRMMYDNSMRILEEAFRAQMSSLRDVMVRHNALLDEARQLQQEAYRRRAARGGR</sequence>
<feature type="compositionally biased region" description="Pro residues" evidence="1">
    <location>
        <begin position="146"/>
        <end position="165"/>
    </location>
</feature>
<feature type="compositionally biased region" description="Low complexity" evidence="1">
    <location>
        <begin position="173"/>
        <end position="183"/>
    </location>
</feature>
<feature type="compositionally biased region" description="Basic and acidic residues" evidence="1">
    <location>
        <begin position="392"/>
        <end position="404"/>
    </location>
</feature>
<dbReference type="AlphaFoldDB" id="A0A0G4EVX0"/>